<protein>
    <recommendedName>
        <fullName evidence="4 6">Regulatory protein RecX</fullName>
    </recommendedName>
</protein>
<sequence>MSVITKVTAQKRKGHYNIFLDGHFAFGVNERTLTNFRLFKGNSLSDEQIIEIKEYEADSKAVELAMNYLSYQPRSIYDVLVYLKDHQIGDDAAQSAVSQLIDLGYLDDAKFSELFIKNDLQVGKDGPKSLSHKLQQKGVSSEIIEQKLADIETSAWRDAGIRVIKSLKHQVGRMSVNEIKRKAKIKLMSHGFTNELIEMIVEELSISETEDDQLEALKKQGIKAYRRYRNQDDFTRKQKVRRYLFQHGFSGSEIDSFLNGELVELEELNDY</sequence>
<feature type="domain" description="RecX second three-helical" evidence="7">
    <location>
        <begin position="107"/>
        <end position="148"/>
    </location>
</feature>
<keyword evidence="10" id="KW-1185">Reference proteome</keyword>
<evidence type="ECO:0000256" key="2">
    <source>
        <dbReference type="ARBA" id="ARBA00004496"/>
    </source>
</evidence>
<dbReference type="PANTHER" id="PTHR33602">
    <property type="entry name" value="REGULATORY PROTEIN RECX FAMILY PROTEIN"/>
    <property type="match status" value="1"/>
</dbReference>
<accession>A0ABS4ME28</accession>
<gene>
    <name evidence="6" type="primary">recX</name>
    <name evidence="9" type="ORF">J2Z60_000772</name>
</gene>
<evidence type="ECO:0000256" key="3">
    <source>
        <dbReference type="ARBA" id="ARBA00009695"/>
    </source>
</evidence>
<comment type="caution">
    <text evidence="9">The sequence shown here is derived from an EMBL/GenBank/DDBJ whole genome shotgun (WGS) entry which is preliminary data.</text>
</comment>
<evidence type="ECO:0000313" key="10">
    <source>
        <dbReference type="Proteomes" id="UP001519292"/>
    </source>
</evidence>
<evidence type="ECO:0000256" key="5">
    <source>
        <dbReference type="ARBA" id="ARBA00022490"/>
    </source>
</evidence>
<evidence type="ECO:0000256" key="4">
    <source>
        <dbReference type="ARBA" id="ARBA00018111"/>
    </source>
</evidence>
<name>A0ABS4ME28_9LACO</name>
<dbReference type="PANTHER" id="PTHR33602:SF1">
    <property type="entry name" value="REGULATORY PROTEIN RECX FAMILY PROTEIN"/>
    <property type="match status" value="1"/>
</dbReference>
<evidence type="ECO:0000259" key="8">
    <source>
        <dbReference type="Pfam" id="PF21981"/>
    </source>
</evidence>
<dbReference type="HAMAP" id="MF_01114">
    <property type="entry name" value="RecX"/>
    <property type="match status" value="1"/>
</dbReference>
<comment type="similarity">
    <text evidence="3 6">Belongs to the RecX family.</text>
</comment>
<dbReference type="NCBIfam" id="NF010733">
    <property type="entry name" value="PRK14135.1"/>
    <property type="match status" value="1"/>
</dbReference>
<evidence type="ECO:0000256" key="1">
    <source>
        <dbReference type="ARBA" id="ARBA00003529"/>
    </source>
</evidence>
<comment type="function">
    <text evidence="1 6">Modulates RecA activity.</text>
</comment>
<dbReference type="Gene3D" id="1.10.10.10">
    <property type="entry name" value="Winged helix-like DNA-binding domain superfamily/Winged helix DNA-binding domain"/>
    <property type="match status" value="3"/>
</dbReference>
<keyword evidence="5 6" id="KW-0963">Cytoplasm</keyword>
<reference evidence="9 10" key="1">
    <citation type="submission" date="2021-03" db="EMBL/GenBank/DDBJ databases">
        <title>Genomic Encyclopedia of Type Strains, Phase IV (KMG-IV): sequencing the most valuable type-strain genomes for metagenomic binning, comparative biology and taxonomic classification.</title>
        <authorList>
            <person name="Goeker M."/>
        </authorList>
    </citation>
    <scope>NUCLEOTIDE SEQUENCE [LARGE SCALE GENOMIC DNA]</scope>
    <source>
        <strain evidence="9 10">DSM 101872</strain>
    </source>
</reference>
<organism evidence="9 10">
    <name type="scientific">Lactobacillus colini</name>
    <dbReference type="NCBI Taxonomy" id="1819254"/>
    <lineage>
        <taxon>Bacteria</taxon>
        <taxon>Bacillati</taxon>
        <taxon>Bacillota</taxon>
        <taxon>Bacilli</taxon>
        <taxon>Lactobacillales</taxon>
        <taxon>Lactobacillaceae</taxon>
        <taxon>Lactobacillus</taxon>
    </lineage>
</organism>
<dbReference type="InterPro" id="IPR053924">
    <property type="entry name" value="RecX_HTH_2nd"/>
</dbReference>
<evidence type="ECO:0000313" key="9">
    <source>
        <dbReference type="EMBL" id="MBP2057601.1"/>
    </source>
</evidence>
<dbReference type="Pfam" id="PF02631">
    <property type="entry name" value="RecX_HTH2"/>
    <property type="match status" value="1"/>
</dbReference>
<dbReference type="Proteomes" id="UP001519292">
    <property type="component" value="Unassembled WGS sequence"/>
</dbReference>
<feature type="domain" description="RecX third three-helical" evidence="8">
    <location>
        <begin position="211"/>
        <end position="258"/>
    </location>
</feature>
<dbReference type="RefSeq" id="WP_209686344.1">
    <property type="nucleotide sequence ID" value="NZ_JAGGLU010000003.1"/>
</dbReference>
<proteinExistence type="inferred from homology"/>
<dbReference type="Pfam" id="PF21981">
    <property type="entry name" value="RecX_HTH3"/>
    <property type="match status" value="1"/>
</dbReference>
<evidence type="ECO:0000259" key="7">
    <source>
        <dbReference type="Pfam" id="PF02631"/>
    </source>
</evidence>
<comment type="subcellular location">
    <subcellularLocation>
        <location evidence="2 6">Cytoplasm</location>
    </subcellularLocation>
</comment>
<evidence type="ECO:0000256" key="6">
    <source>
        <dbReference type="HAMAP-Rule" id="MF_01114"/>
    </source>
</evidence>
<dbReference type="InterPro" id="IPR053925">
    <property type="entry name" value="RecX_HTH_3rd"/>
</dbReference>
<dbReference type="InterPro" id="IPR036388">
    <property type="entry name" value="WH-like_DNA-bd_sf"/>
</dbReference>
<dbReference type="InterPro" id="IPR003783">
    <property type="entry name" value="Regulatory_RecX"/>
</dbReference>
<dbReference type="EMBL" id="JAGGLU010000003">
    <property type="protein sequence ID" value="MBP2057601.1"/>
    <property type="molecule type" value="Genomic_DNA"/>
</dbReference>